<gene>
    <name evidence="4" type="ORF">FJZ00_04545</name>
</gene>
<evidence type="ECO:0000313" key="4">
    <source>
        <dbReference type="EMBL" id="MBM3274396.1"/>
    </source>
</evidence>
<dbReference type="AlphaFoldDB" id="A0A937X6B9"/>
<dbReference type="GO" id="GO:0051082">
    <property type="term" value="F:unfolded protein binding"/>
    <property type="evidence" value="ECO:0007669"/>
    <property type="project" value="InterPro"/>
</dbReference>
<dbReference type="InterPro" id="IPR005632">
    <property type="entry name" value="Chaperone_Skp"/>
</dbReference>
<evidence type="ECO:0000256" key="1">
    <source>
        <dbReference type="ARBA" id="ARBA00009091"/>
    </source>
</evidence>
<accession>A0A937X6B9</accession>
<name>A0A937X6B9_9BACT</name>
<comment type="caution">
    <text evidence="4">The sequence shown here is derived from an EMBL/GenBank/DDBJ whole genome shotgun (WGS) entry which is preliminary data.</text>
</comment>
<dbReference type="EMBL" id="VGJX01000201">
    <property type="protein sequence ID" value="MBM3274396.1"/>
    <property type="molecule type" value="Genomic_DNA"/>
</dbReference>
<dbReference type="InterPro" id="IPR024930">
    <property type="entry name" value="Skp_dom_sf"/>
</dbReference>
<keyword evidence="2" id="KW-0732">Signal</keyword>
<dbReference type="Gene3D" id="3.30.910.20">
    <property type="entry name" value="Skp domain"/>
    <property type="match status" value="1"/>
</dbReference>
<organism evidence="4 5">
    <name type="scientific">Candidatus Tanganyikabacteria bacterium</name>
    <dbReference type="NCBI Taxonomy" id="2961651"/>
    <lineage>
        <taxon>Bacteria</taxon>
        <taxon>Bacillati</taxon>
        <taxon>Candidatus Sericytochromatia</taxon>
        <taxon>Candidatus Tanganyikabacteria</taxon>
    </lineage>
</organism>
<feature type="non-terminal residue" evidence="4">
    <location>
        <position position="1"/>
    </location>
</feature>
<protein>
    <submittedName>
        <fullName evidence="4">OmpH family outer membrane protein</fullName>
    </submittedName>
</protein>
<sequence length="141" mass="15468">DVKRLQSDLEAESQKYDAELREGQKKMAEIDVAIASADAAIAATSDIAVRKQAEAAKADQESLKQKTQADYSSRLGERRKRAEAIQQTLNEDLLGRVKTAVEKVAKKRGLDGVIDARARLWGAVDLTEDVLSELNATRSTK</sequence>
<evidence type="ECO:0000313" key="5">
    <source>
        <dbReference type="Proteomes" id="UP000703893"/>
    </source>
</evidence>
<dbReference type="SUPFAM" id="SSF111384">
    <property type="entry name" value="OmpH-like"/>
    <property type="match status" value="1"/>
</dbReference>
<dbReference type="Proteomes" id="UP000703893">
    <property type="component" value="Unassembled WGS sequence"/>
</dbReference>
<dbReference type="GO" id="GO:0050821">
    <property type="term" value="P:protein stabilization"/>
    <property type="evidence" value="ECO:0007669"/>
    <property type="project" value="TreeGrafter"/>
</dbReference>
<dbReference type="GO" id="GO:0005829">
    <property type="term" value="C:cytosol"/>
    <property type="evidence" value="ECO:0007669"/>
    <property type="project" value="TreeGrafter"/>
</dbReference>
<evidence type="ECO:0000256" key="3">
    <source>
        <dbReference type="SAM" id="MobiDB-lite"/>
    </source>
</evidence>
<dbReference type="PANTHER" id="PTHR35089:SF1">
    <property type="entry name" value="CHAPERONE PROTEIN SKP"/>
    <property type="match status" value="1"/>
</dbReference>
<reference evidence="4 5" key="1">
    <citation type="submission" date="2019-03" db="EMBL/GenBank/DDBJ databases">
        <title>Lake Tanganyika Metagenome-Assembled Genomes (MAGs).</title>
        <authorList>
            <person name="Tran P."/>
        </authorList>
    </citation>
    <scope>NUCLEOTIDE SEQUENCE [LARGE SCALE GENOMIC DNA]</scope>
    <source>
        <strain evidence="4">K_DeepCast_65m_m2_236</strain>
    </source>
</reference>
<proteinExistence type="inferred from homology"/>
<feature type="region of interest" description="Disordered" evidence="3">
    <location>
        <begin position="56"/>
        <end position="78"/>
    </location>
</feature>
<dbReference type="Pfam" id="PF03938">
    <property type="entry name" value="OmpH"/>
    <property type="match status" value="1"/>
</dbReference>
<comment type="similarity">
    <text evidence="1">Belongs to the Skp family.</text>
</comment>
<evidence type="ECO:0000256" key="2">
    <source>
        <dbReference type="ARBA" id="ARBA00022729"/>
    </source>
</evidence>
<dbReference type="PANTHER" id="PTHR35089">
    <property type="entry name" value="CHAPERONE PROTEIN SKP"/>
    <property type="match status" value="1"/>
</dbReference>